<comment type="caution">
    <text evidence="2">The sequence shown here is derived from an EMBL/GenBank/DDBJ whole genome shotgun (WGS) entry which is preliminary data.</text>
</comment>
<sequence length="516" mass="58521">MSQKLFLDALIGRDDFEIQDQNLMSQGPHKSTLGYSDFEIPGFFFSSLRKPDFQRETNEWDAEKIKDLVASFLDGDLIPAIILWKYADSFTFVIDGAHRLSAIAAWVNDDYGDGKISRKFFDNAIPEEQIKVAQKARELINKEIGSFSSFKEALYDQASAPKNIQNKLKNFGTRAIQLQWVDGDSKKAEDSFFKINQKSTPISDTEINILKTRRKPIGLCARAILRGGQGYGYWDKFKEQAQEIKEQAQEINELIFNPALVTPIKTLDLPLGGKNHASNSLSMILDLLTTLKVNSNDDDTDGNLTLQALKDIKKTLYRVNSNHASSLGLHPAIYIYSSVGNFRVSSFNSIIAFTQYLTDKKKLNVFTEHRENFEKIIYSSEHIIQQIVRKARQANKAVQPLLDFYIYVLDSLEKNLSVQEILENLPENPDFSYIIQDAIFENNPNFEIGKSFSKNVKSEIFLRTALQSAPKCKICNGLLHQKSISIDHIIRKEDGGTGSIDNAQLTHPYCNTTYKN</sequence>
<keyword evidence="3" id="KW-1185">Reference proteome</keyword>
<evidence type="ECO:0000313" key="3">
    <source>
        <dbReference type="Proteomes" id="UP000293863"/>
    </source>
</evidence>
<dbReference type="GO" id="GO:0003676">
    <property type="term" value="F:nucleic acid binding"/>
    <property type="evidence" value="ECO:0007669"/>
    <property type="project" value="InterPro"/>
</dbReference>
<organism evidence="2 3">
    <name type="scientific">Acinetobacter wuhouensis</name>
    <dbReference type="NCBI Taxonomy" id="1879050"/>
    <lineage>
        <taxon>Bacteria</taxon>
        <taxon>Pseudomonadati</taxon>
        <taxon>Pseudomonadota</taxon>
        <taxon>Gammaproteobacteria</taxon>
        <taxon>Moraxellales</taxon>
        <taxon>Moraxellaceae</taxon>
        <taxon>Acinetobacter</taxon>
    </lineage>
</organism>
<dbReference type="CDD" id="cd00085">
    <property type="entry name" value="HNHc"/>
    <property type="match status" value="1"/>
</dbReference>
<dbReference type="AlphaFoldDB" id="A0A4Q7AG24"/>
<name>A0A4Q7AG24_9GAMM</name>
<gene>
    <name evidence="2" type="ORF">EXU28_18190</name>
</gene>
<reference evidence="2 3" key="1">
    <citation type="submission" date="2019-02" db="EMBL/GenBank/DDBJ databases">
        <title>The Batch Genome Submission of Acinetobacter spp. strains.</title>
        <authorList>
            <person name="Qin J."/>
            <person name="Hu Y."/>
            <person name="Ye H."/>
            <person name="Wei L."/>
            <person name="Feng Y."/>
            <person name="Zong Z."/>
        </authorList>
    </citation>
    <scope>NUCLEOTIDE SEQUENCE [LARGE SCALE GENOMIC DNA]</scope>
    <source>
        <strain evidence="2 3">WCHAW060049</strain>
    </source>
</reference>
<dbReference type="RefSeq" id="WP_130168992.1">
    <property type="nucleotide sequence ID" value="NZ_SGSQ01000044.1"/>
</dbReference>
<proteinExistence type="predicted"/>
<dbReference type="Gene3D" id="1.10.30.50">
    <property type="match status" value="1"/>
</dbReference>
<evidence type="ECO:0000313" key="2">
    <source>
        <dbReference type="EMBL" id="RZG43025.1"/>
    </source>
</evidence>
<dbReference type="Proteomes" id="UP000293863">
    <property type="component" value="Unassembled WGS sequence"/>
</dbReference>
<accession>A0A4Q7AG24</accession>
<dbReference type="GO" id="GO:0004519">
    <property type="term" value="F:endonuclease activity"/>
    <property type="evidence" value="ECO:0007669"/>
    <property type="project" value="InterPro"/>
</dbReference>
<feature type="domain" description="HNH" evidence="1">
    <location>
        <begin position="472"/>
        <end position="515"/>
    </location>
</feature>
<dbReference type="CDD" id="cd16387">
    <property type="entry name" value="ParB_N_Srx"/>
    <property type="match status" value="1"/>
</dbReference>
<dbReference type="InterPro" id="IPR002711">
    <property type="entry name" value="HNH"/>
</dbReference>
<dbReference type="Pfam" id="PF01844">
    <property type="entry name" value="HNH"/>
    <property type="match status" value="1"/>
</dbReference>
<dbReference type="GO" id="GO:0008270">
    <property type="term" value="F:zinc ion binding"/>
    <property type="evidence" value="ECO:0007669"/>
    <property type="project" value="InterPro"/>
</dbReference>
<evidence type="ECO:0000259" key="1">
    <source>
        <dbReference type="Pfam" id="PF01844"/>
    </source>
</evidence>
<dbReference type="InterPro" id="IPR003615">
    <property type="entry name" value="HNH_nuc"/>
</dbReference>
<dbReference type="EMBL" id="SGSQ01000044">
    <property type="protein sequence ID" value="RZG43025.1"/>
    <property type="molecule type" value="Genomic_DNA"/>
</dbReference>
<protein>
    <submittedName>
        <fullName evidence="2">DUF262 domain-containing protein</fullName>
    </submittedName>
</protein>